<dbReference type="Proteomes" id="UP001165427">
    <property type="component" value="Unassembled WGS sequence"/>
</dbReference>
<dbReference type="Pfam" id="PF17963">
    <property type="entry name" value="Big_9"/>
    <property type="match status" value="1"/>
</dbReference>
<dbReference type="PANTHER" id="PTHR31157">
    <property type="entry name" value="SCP DOMAIN-CONTAINING PROTEIN"/>
    <property type="match status" value="1"/>
</dbReference>
<accession>A0AA41URJ8</accession>
<dbReference type="AlphaFoldDB" id="A0AA41URJ8"/>
<dbReference type="Pfam" id="PF18911">
    <property type="entry name" value="PKD_4"/>
    <property type="match status" value="1"/>
</dbReference>
<dbReference type="InterPro" id="IPR013783">
    <property type="entry name" value="Ig-like_fold"/>
</dbReference>
<dbReference type="InterPro" id="IPR035940">
    <property type="entry name" value="CAP_sf"/>
</dbReference>
<dbReference type="PROSITE" id="PS50093">
    <property type="entry name" value="PKD"/>
    <property type="match status" value="1"/>
</dbReference>
<sequence length="537" mass="57997">MPLLMPWYRRLCLPLLLALLWGVAGPDRSGLANHSAAPLLREAPRGQVNALPINPDVVLRQRTVWLDAQLFASAVPERIRLDLFEDRQYVATMLWNESGDDGGLTWFGRIEGDPESRVTLVVHGPNASAMIRVDGRRFDLRPLTDALHVVQEMDGAIQPTAPCPDPLNSFQDPAMETPDRHFSARSAMNGEEQAVLDLVNQERSKHDRLPLAADDRLAASARAHSRDMSDNNYFSHTSQDGRTAGQRITAAGYAWSTYGENIAKGYRTPETVVLAWMNSTGHRQNILNQHFCDLGVGYVASGYYWTQNFGRLNTVSQCPAMNRNPRADFAADPSTGAAPLIVHLNAGASNDPDGDPLTYEWTLGFDQNAEGITLQHTFSAAGYYAVTLTVRDDSGGADSATRWITVTAPDNAPPIANDIFYDCDAGGQLHVPAPGVLENDDDLDNPYALAVALVTPPEHGTLALDPTGAFTYLPAAGFTGEDHFTYTAFDGEYQSAPATVTIVVRSTPSAAQGDSGGSSGGCFVESLSRCGAPSGHQ</sequence>
<dbReference type="CDD" id="cd05379">
    <property type="entry name" value="CAP_bacterial"/>
    <property type="match status" value="1"/>
</dbReference>
<dbReference type="InterPro" id="IPR035986">
    <property type="entry name" value="PKD_dom_sf"/>
</dbReference>
<dbReference type="CDD" id="cd00146">
    <property type="entry name" value="PKD"/>
    <property type="match status" value="1"/>
</dbReference>
<dbReference type="SUPFAM" id="SSF49299">
    <property type="entry name" value="PKD domain"/>
    <property type="match status" value="1"/>
</dbReference>
<reference evidence="2" key="1">
    <citation type="submission" date="2022-04" db="EMBL/GenBank/DDBJ databases">
        <title>Desulfatitalea alkaliphila sp. nov., a novel anaerobic sulfate-reducing bacterium isolated from terrestrial mud volcano, Taman Peninsula, Russia.</title>
        <authorList>
            <person name="Khomyakova M.A."/>
            <person name="Merkel A.Y."/>
            <person name="Slobodkin A.I."/>
        </authorList>
    </citation>
    <scope>NUCLEOTIDE SEQUENCE</scope>
    <source>
        <strain evidence="2">M08but</strain>
    </source>
</reference>
<dbReference type="InterPro" id="IPR014044">
    <property type="entry name" value="CAP_dom"/>
</dbReference>
<dbReference type="Pfam" id="PF00188">
    <property type="entry name" value="CAP"/>
    <property type="match status" value="1"/>
</dbReference>
<keyword evidence="3" id="KW-1185">Reference proteome</keyword>
<feature type="domain" description="PKD" evidence="1">
    <location>
        <begin position="325"/>
        <end position="409"/>
    </location>
</feature>
<organism evidence="2 3">
    <name type="scientific">Desulfatitalea alkaliphila</name>
    <dbReference type="NCBI Taxonomy" id="2929485"/>
    <lineage>
        <taxon>Bacteria</taxon>
        <taxon>Pseudomonadati</taxon>
        <taxon>Thermodesulfobacteriota</taxon>
        <taxon>Desulfobacteria</taxon>
        <taxon>Desulfobacterales</taxon>
        <taxon>Desulfosarcinaceae</taxon>
        <taxon>Desulfatitalea</taxon>
    </lineage>
</organism>
<dbReference type="InterPro" id="IPR022409">
    <property type="entry name" value="PKD/Chitinase_dom"/>
</dbReference>
<dbReference type="PANTHER" id="PTHR31157:SF1">
    <property type="entry name" value="SCP DOMAIN-CONTAINING PROTEIN"/>
    <property type="match status" value="1"/>
</dbReference>
<protein>
    <submittedName>
        <fullName evidence="2">CAP domain-containing protein</fullName>
    </submittedName>
</protein>
<gene>
    <name evidence="2" type="ORF">MRX98_17735</name>
</gene>
<dbReference type="Gene3D" id="3.40.33.10">
    <property type="entry name" value="CAP"/>
    <property type="match status" value="1"/>
</dbReference>
<dbReference type="SMART" id="SM00089">
    <property type="entry name" value="PKD"/>
    <property type="match status" value="1"/>
</dbReference>
<dbReference type="InterPro" id="IPR000601">
    <property type="entry name" value="PKD_dom"/>
</dbReference>
<comment type="caution">
    <text evidence="2">The sequence shown here is derived from an EMBL/GenBank/DDBJ whole genome shotgun (WGS) entry which is preliminary data.</text>
</comment>
<dbReference type="SUPFAM" id="SSF55797">
    <property type="entry name" value="PR-1-like"/>
    <property type="match status" value="1"/>
</dbReference>
<name>A0AA41URJ8_9BACT</name>
<proteinExistence type="predicted"/>
<dbReference type="RefSeq" id="WP_246913168.1">
    <property type="nucleotide sequence ID" value="NZ_JALJRB010000026.1"/>
</dbReference>
<dbReference type="Gene3D" id="2.60.40.3440">
    <property type="match status" value="1"/>
</dbReference>
<dbReference type="Gene3D" id="2.60.40.10">
    <property type="entry name" value="Immunoglobulins"/>
    <property type="match status" value="1"/>
</dbReference>
<dbReference type="EMBL" id="JALJRB010000026">
    <property type="protein sequence ID" value="MCJ8502423.1"/>
    <property type="molecule type" value="Genomic_DNA"/>
</dbReference>
<evidence type="ECO:0000259" key="1">
    <source>
        <dbReference type="PROSITE" id="PS50093"/>
    </source>
</evidence>
<evidence type="ECO:0000313" key="3">
    <source>
        <dbReference type="Proteomes" id="UP001165427"/>
    </source>
</evidence>
<evidence type="ECO:0000313" key="2">
    <source>
        <dbReference type="EMBL" id="MCJ8502423.1"/>
    </source>
</evidence>